<dbReference type="InterPro" id="IPR035628">
    <property type="entry name" value="TcpC_C"/>
</dbReference>
<dbReference type="AlphaFoldDB" id="A0A4U3JRT7"/>
<dbReference type="CDD" id="cd16428">
    <property type="entry name" value="TcpC_C"/>
    <property type="match status" value="1"/>
</dbReference>
<evidence type="ECO:0000313" key="3">
    <source>
        <dbReference type="Proteomes" id="UP000305511"/>
    </source>
</evidence>
<dbReference type="CDD" id="cd16386">
    <property type="entry name" value="TcpC_N"/>
    <property type="match status" value="1"/>
</dbReference>
<gene>
    <name evidence="2" type="ORF">EY666_20775</name>
</gene>
<dbReference type="Proteomes" id="UP000305511">
    <property type="component" value="Unassembled WGS sequence"/>
</dbReference>
<sequence length="243" mass="28265">VKVEEKLVDTTGFQSYVESFAKGYFTWENRKAAIENRTKKINGYLTEELQQLNQELIRTDIPTSSQVQAIHIFKITQKSKRDFQVNFTVEQRITEEKKASVISSAYQVTVHQAENGDKVITQNPTITSQPGKSNFHPKQWENDSTIDSKTRGEVMKFLKTFFKLYPKATKDELAYYIKDKTIQPLNKNYLYSELETPVFRKDKDGLGVEVSVKYLNQETKATLVCQYQVKLEKKQNWVIDKIN</sequence>
<organism evidence="2 3">
    <name type="scientific">Enterococcus faecalis</name>
    <name type="common">Streptococcus faecalis</name>
    <dbReference type="NCBI Taxonomy" id="1351"/>
    <lineage>
        <taxon>Bacteria</taxon>
        <taxon>Bacillati</taxon>
        <taxon>Bacillota</taxon>
        <taxon>Bacilli</taxon>
        <taxon>Lactobacillales</taxon>
        <taxon>Enterococcaceae</taxon>
        <taxon>Enterococcus</taxon>
    </lineage>
</organism>
<evidence type="ECO:0000313" key="2">
    <source>
        <dbReference type="EMBL" id="TKK51060.1"/>
    </source>
</evidence>
<dbReference type="InterPro" id="IPR024735">
    <property type="entry name" value="TcpC"/>
</dbReference>
<evidence type="ECO:0000256" key="1">
    <source>
        <dbReference type="SAM" id="MobiDB-lite"/>
    </source>
</evidence>
<feature type="region of interest" description="Disordered" evidence="1">
    <location>
        <begin position="121"/>
        <end position="144"/>
    </location>
</feature>
<dbReference type="RefSeq" id="WP_137274726.1">
    <property type="nucleotide sequence ID" value="NZ_SIYF01000923.1"/>
</dbReference>
<dbReference type="Pfam" id="PF12642">
    <property type="entry name" value="TpcC"/>
    <property type="match status" value="1"/>
</dbReference>
<name>A0A4U3JRT7_ENTFL</name>
<reference evidence="2 3" key="1">
    <citation type="submission" date="2019-02" db="EMBL/GenBank/DDBJ databases">
        <title>Bacteria dissemination in different level of health care in South Africa: the effectiveness of infections prevention and control.</title>
        <authorList>
            <person name="Shobo C."/>
            <person name="Amoako D.G."/>
            <person name="Allam M."/>
            <person name="Ismail A."/>
            <person name="Bester L.A."/>
            <person name="Essack S.Y."/>
        </authorList>
    </citation>
    <scope>NUCLEOTIDE SEQUENCE [LARGE SCALE GENOMIC DNA]</scope>
    <source>
        <strain evidence="2 3">2SIL2</strain>
    </source>
</reference>
<feature type="compositionally biased region" description="Polar residues" evidence="1">
    <location>
        <begin position="121"/>
        <end position="132"/>
    </location>
</feature>
<accession>A0A4U3JRT7</accession>
<proteinExistence type="predicted"/>
<feature type="non-terminal residue" evidence="2">
    <location>
        <position position="1"/>
    </location>
</feature>
<dbReference type="Gene3D" id="3.10.450.540">
    <property type="match status" value="2"/>
</dbReference>
<comment type="caution">
    <text evidence="2">The sequence shown here is derived from an EMBL/GenBank/DDBJ whole genome shotgun (WGS) entry which is preliminary data.</text>
</comment>
<dbReference type="EMBL" id="SIYF01000923">
    <property type="protein sequence ID" value="TKK51060.1"/>
    <property type="molecule type" value="Genomic_DNA"/>
</dbReference>
<protein>
    <submittedName>
        <fullName evidence="2">Conjugal transfer protein</fullName>
    </submittedName>
</protein>